<organism evidence="1 2">
    <name type="scientific">Camellia sinensis</name>
    <name type="common">Tea plant</name>
    <name type="synonym">Thea sinensis</name>
    <dbReference type="NCBI Taxonomy" id="4442"/>
    <lineage>
        <taxon>Eukaryota</taxon>
        <taxon>Viridiplantae</taxon>
        <taxon>Streptophyta</taxon>
        <taxon>Embryophyta</taxon>
        <taxon>Tracheophyta</taxon>
        <taxon>Spermatophyta</taxon>
        <taxon>Magnoliopsida</taxon>
        <taxon>eudicotyledons</taxon>
        <taxon>Gunneridae</taxon>
        <taxon>Pentapetalae</taxon>
        <taxon>asterids</taxon>
        <taxon>Ericales</taxon>
        <taxon>Theaceae</taxon>
        <taxon>Camellia</taxon>
    </lineage>
</organism>
<comment type="caution">
    <text evidence="1">The sequence shown here is derived from an EMBL/GenBank/DDBJ whole genome shotgun (WGS) entry which is preliminary data.</text>
</comment>
<evidence type="ECO:0000313" key="1">
    <source>
        <dbReference type="EMBL" id="KAF5946107.1"/>
    </source>
</evidence>
<dbReference type="Proteomes" id="UP000593564">
    <property type="component" value="Unassembled WGS sequence"/>
</dbReference>
<dbReference type="AlphaFoldDB" id="A0A7J7H0H2"/>
<reference evidence="1 2" key="2">
    <citation type="submission" date="2020-07" db="EMBL/GenBank/DDBJ databases">
        <title>Genome assembly of wild tea tree DASZ reveals pedigree and selection history of tea varieties.</title>
        <authorList>
            <person name="Zhang W."/>
        </authorList>
    </citation>
    <scope>NUCLEOTIDE SEQUENCE [LARGE SCALE GENOMIC DNA]</scope>
    <source>
        <strain evidence="2">cv. G240</strain>
        <tissue evidence="1">Leaf</tissue>
    </source>
</reference>
<evidence type="ECO:0000313" key="2">
    <source>
        <dbReference type="Proteomes" id="UP000593564"/>
    </source>
</evidence>
<gene>
    <name evidence="1" type="ORF">HYC85_016335</name>
</gene>
<protein>
    <submittedName>
        <fullName evidence="1">Uncharacterized protein</fullName>
    </submittedName>
</protein>
<keyword evidence="2" id="KW-1185">Reference proteome</keyword>
<reference evidence="2" key="1">
    <citation type="journal article" date="2020" name="Nat. Commun.">
        <title>Genome assembly of wild tea tree DASZ reveals pedigree and selection history of tea varieties.</title>
        <authorList>
            <person name="Zhang W."/>
            <person name="Zhang Y."/>
            <person name="Qiu H."/>
            <person name="Guo Y."/>
            <person name="Wan H."/>
            <person name="Zhang X."/>
            <person name="Scossa F."/>
            <person name="Alseekh S."/>
            <person name="Zhang Q."/>
            <person name="Wang P."/>
            <person name="Xu L."/>
            <person name="Schmidt M.H."/>
            <person name="Jia X."/>
            <person name="Li D."/>
            <person name="Zhu A."/>
            <person name="Guo F."/>
            <person name="Chen W."/>
            <person name="Ni D."/>
            <person name="Usadel B."/>
            <person name="Fernie A.R."/>
            <person name="Wen W."/>
        </authorList>
    </citation>
    <scope>NUCLEOTIDE SEQUENCE [LARGE SCALE GENOMIC DNA]</scope>
    <source>
        <strain evidence="2">cv. G240</strain>
    </source>
</reference>
<accession>A0A7J7H0H2</accession>
<name>A0A7J7H0H2_CAMSI</name>
<sequence length="49" mass="5686">MFVFPRKCSVWIPGKESQHGMLSSMLTLEMYRSHPDFLMAIPFFYSAVA</sequence>
<proteinExistence type="predicted"/>
<dbReference type="EMBL" id="JACBKZ010000007">
    <property type="protein sequence ID" value="KAF5946107.1"/>
    <property type="molecule type" value="Genomic_DNA"/>
</dbReference>